<dbReference type="PANTHER" id="PTHR23427">
    <property type="entry name" value="SURFEIT LOCUS PROTEIN"/>
    <property type="match status" value="1"/>
</dbReference>
<protein>
    <recommendedName>
        <fullName evidence="6">SURF1-like protein</fullName>
    </recommendedName>
</protein>
<dbReference type="Proteomes" id="UP001265700">
    <property type="component" value="Unassembled WGS sequence"/>
</dbReference>
<evidence type="ECO:0000256" key="4">
    <source>
        <dbReference type="ARBA" id="ARBA00022989"/>
    </source>
</evidence>
<dbReference type="Pfam" id="PF02104">
    <property type="entry name" value="SURF1"/>
    <property type="match status" value="1"/>
</dbReference>
<evidence type="ECO:0000313" key="8">
    <source>
        <dbReference type="Proteomes" id="UP001265700"/>
    </source>
</evidence>
<dbReference type="CDD" id="cd06662">
    <property type="entry name" value="SURF1"/>
    <property type="match status" value="1"/>
</dbReference>
<dbReference type="InterPro" id="IPR045214">
    <property type="entry name" value="Surf1/Surf4"/>
</dbReference>
<sequence>MRGSTWRFWLVTLATLLTMAVTAALGLWQLDRAAQKRNLQASIDERAALPAWSEADVLRMADPDAGLHRAVRLSGEWVPNATLFLDNRQMEGRPGFYVITPLRLAGSTQAVLVQRGWVPRDFEDRSRVPEVVTPEGGVGVEGRLAPPPGKLYELGKAGAGLIRQNVDLEALTQEWGVPLLALSVVQTGDADDGLRREWPVVAAGVQKHHGYAFQWFGLCALAGFLYVWFQFISPRRKRSLHVSDT</sequence>
<evidence type="ECO:0000256" key="6">
    <source>
        <dbReference type="RuleBase" id="RU363076"/>
    </source>
</evidence>
<dbReference type="PROSITE" id="PS50895">
    <property type="entry name" value="SURF1"/>
    <property type="match status" value="1"/>
</dbReference>
<keyword evidence="6" id="KW-1003">Cell membrane</keyword>
<evidence type="ECO:0000256" key="3">
    <source>
        <dbReference type="ARBA" id="ARBA00022692"/>
    </source>
</evidence>
<dbReference type="PANTHER" id="PTHR23427:SF2">
    <property type="entry name" value="SURFEIT LOCUS PROTEIN 1"/>
    <property type="match status" value="1"/>
</dbReference>
<comment type="similarity">
    <text evidence="2 6">Belongs to the SURF1 family.</text>
</comment>
<comment type="subcellular location">
    <subcellularLocation>
        <location evidence="6">Cell membrane</location>
        <topology evidence="6">Multi-pass membrane protein</topology>
    </subcellularLocation>
    <subcellularLocation>
        <location evidence="1">Membrane</location>
    </subcellularLocation>
</comment>
<evidence type="ECO:0000313" key="7">
    <source>
        <dbReference type="EMBL" id="MDR7150338.1"/>
    </source>
</evidence>
<evidence type="ECO:0000256" key="5">
    <source>
        <dbReference type="ARBA" id="ARBA00023136"/>
    </source>
</evidence>
<proteinExistence type="inferred from homology"/>
<dbReference type="EMBL" id="JAVDWU010000004">
    <property type="protein sequence ID" value="MDR7150338.1"/>
    <property type="molecule type" value="Genomic_DNA"/>
</dbReference>
<organism evidence="7 8">
    <name type="scientific">Hydrogenophaga palleronii</name>
    <dbReference type="NCBI Taxonomy" id="65655"/>
    <lineage>
        <taxon>Bacteria</taxon>
        <taxon>Pseudomonadati</taxon>
        <taxon>Pseudomonadota</taxon>
        <taxon>Betaproteobacteria</taxon>
        <taxon>Burkholderiales</taxon>
        <taxon>Comamonadaceae</taxon>
        <taxon>Hydrogenophaga</taxon>
    </lineage>
</organism>
<comment type="caution">
    <text evidence="6">Lacks conserved residue(s) required for the propagation of feature annotation.</text>
</comment>
<dbReference type="InterPro" id="IPR002994">
    <property type="entry name" value="Surf1/Shy1"/>
</dbReference>
<comment type="caution">
    <text evidence="7">The sequence shown here is derived from an EMBL/GenBank/DDBJ whole genome shotgun (WGS) entry which is preliminary data.</text>
</comment>
<name>A0ABU1WM73_9BURK</name>
<keyword evidence="8" id="KW-1185">Reference proteome</keyword>
<keyword evidence="5 6" id="KW-0472">Membrane</keyword>
<keyword evidence="3 6" id="KW-0812">Transmembrane</keyword>
<accession>A0ABU1WM73</accession>
<keyword evidence="4 6" id="KW-1133">Transmembrane helix</keyword>
<gene>
    <name evidence="7" type="ORF">J2W49_002296</name>
</gene>
<evidence type="ECO:0000256" key="1">
    <source>
        <dbReference type="ARBA" id="ARBA00004370"/>
    </source>
</evidence>
<evidence type="ECO:0000256" key="2">
    <source>
        <dbReference type="ARBA" id="ARBA00007165"/>
    </source>
</evidence>
<feature type="transmembrane region" description="Helical" evidence="6">
    <location>
        <begin position="211"/>
        <end position="229"/>
    </location>
</feature>
<reference evidence="7 8" key="1">
    <citation type="submission" date="2023-07" db="EMBL/GenBank/DDBJ databases">
        <title>Sorghum-associated microbial communities from plants grown in Nebraska, USA.</title>
        <authorList>
            <person name="Schachtman D."/>
        </authorList>
    </citation>
    <scope>NUCLEOTIDE SEQUENCE [LARGE SCALE GENOMIC DNA]</scope>
    <source>
        <strain evidence="7 8">4249</strain>
    </source>
</reference>